<feature type="compositionally biased region" description="Polar residues" evidence="1">
    <location>
        <begin position="124"/>
        <end position="135"/>
    </location>
</feature>
<evidence type="ECO:0000256" key="1">
    <source>
        <dbReference type="SAM" id="MobiDB-lite"/>
    </source>
</evidence>
<keyword evidence="3" id="KW-1185">Reference proteome</keyword>
<dbReference type="EMBL" id="JAMKOV010000013">
    <property type="protein sequence ID" value="KAI8037170.1"/>
    <property type="molecule type" value="Genomic_DNA"/>
</dbReference>
<gene>
    <name evidence="2" type="ORF">M5D96_009918</name>
</gene>
<dbReference type="AlphaFoldDB" id="A0A9P9YI20"/>
<evidence type="ECO:0000313" key="2">
    <source>
        <dbReference type="EMBL" id="KAI8037170.1"/>
    </source>
</evidence>
<protein>
    <submittedName>
        <fullName evidence="2">Uncharacterized protein</fullName>
    </submittedName>
</protein>
<name>A0A9P9YI20_9MUSC</name>
<proteinExistence type="predicted"/>
<organism evidence="2 3">
    <name type="scientific">Drosophila gunungcola</name>
    <name type="common">fruit fly</name>
    <dbReference type="NCBI Taxonomy" id="103775"/>
    <lineage>
        <taxon>Eukaryota</taxon>
        <taxon>Metazoa</taxon>
        <taxon>Ecdysozoa</taxon>
        <taxon>Arthropoda</taxon>
        <taxon>Hexapoda</taxon>
        <taxon>Insecta</taxon>
        <taxon>Pterygota</taxon>
        <taxon>Neoptera</taxon>
        <taxon>Endopterygota</taxon>
        <taxon>Diptera</taxon>
        <taxon>Brachycera</taxon>
        <taxon>Muscomorpha</taxon>
        <taxon>Ephydroidea</taxon>
        <taxon>Drosophilidae</taxon>
        <taxon>Drosophila</taxon>
        <taxon>Sophophora</taxon>
    </lineage>
</organism>
<feature type="region of interest" description="Disordered" evidence="1">
    <location>
        <begin position="44"/>
        <end position="155"/>
    </location>
</feature>
<reference evidence="2" key="1">
    <citation type="journal article" date="2023" name="Genome Biol. Evol.">
        <title>Long-read-based Genome Assembly of Drosophila gunungcola Reveals Fewer Chemosensory Genes in Flower-breeding Species.</title>
        <authorList>
            <person name="Negi A."/>
            <person name="Liao B.Y."/>
            <person name="Yeh S.D."/>
        </authorList>
    </citation>
    <scope>NUCLEOTIDE SEQUENCE</scope>
    <source>
        <strain evidence="2">Sukarami</strain>
    </source>
</reference>
<feature type="compositionally biased region" description="Basic and acidic residues" evidence="1">
    <location>
        <begin position="93"/>
        <end position="111"/>
    </location>
</feature>
<evidence type="ECO:0000313" key="3">
    <source>
        <dbReference type="Proteomes" id="UP001059596"/>
    </source>
</evidence>
<dbReference type="Proteomes" id="UP001059596">
    <property type="component" value="Unassembled WGS sequence"/>
</dbReference>
<feature type="compositionally biased region" description="Low complexity" evidence="1">
    <location>
        <begin position="44"/>
        <end position="57"/>
    </location>
</feature>
<comment type="caution">
    <text evidence="2">The sequence shown here is derived from an EMBL/GenBank/DDBJ whole genome shotgun (WGS) entry which is preliminary data.</text>
</comment>
<accession>A0A9P9YI20</accession>
<sequence>MLAKKRWWQIRLPQVGKQDQSRNYRDIVNLSECSSVLANTATTISDSSTTTASSGSPTRHRSCDSLSKSSQAEPGKLFPRNMPSIRRSRRRAVSAERERERERLASRDRPADQVLPPKMPQIGAAQQSRLSTVTKLTPRKTGGKPTCSKGRSNPPPAKCIVKSAVRAKTKPRPRITLAPYEIALELPNQSPAPTLAMAVAQSSGCEKRKSSSEEQFHSSGISCNGETDDDVEVAMLTGSLTPAQLARIQGHQQQHQQQQKAVSFPVGDLRHLNLCRNRNAVWLNPNPKDTEQLIEVDRSRSEAFCYFNRAIADDIQLSDIEEQLARFDGHSKRPPPPAAKL</sequence>